<dbReference type="EMBL" id="JAWQEV010000003">
    <property type="protein sequence ID" value="MDW4573372.1"/>
    <property type="molecule type" value="Genomic_DNA"/>
</dbReference>
<reference evidence="4 5" key="1">
    <citation type="submission" date="2023-11" db="EMBL/GenBank/DDBJ databases">
        <title>Draft genome sequence of Microbacterium arthrosphaerae JCM 30492.</title>
        <authorList>
            <person name="Zhang G."/>
            <person name="Ding Y."/>
        </authorList>
    </citation>
    <scope>NUCLEOTIDE SEQUENCE [LARGE SCALE GENOMIC DNA]</scope>
    <source>
        <strain evidence="4 5">JCM 30492</strain>
    </source>
</reference>
<evidence type="ECO:0000313" key="5">
    <source>
        <dbReference type="Proteomes" id="UP001283109"/>
    </source>
</evidence>
<feature type="domain" description="Acyltransferase 3" evidence="3">
    <location>
        <begin position="13"/>
        <end position="335"/>
    </location>
</feature>
<sequence>MTSLKESFDPRNNSIGFLRWLMAFMVIFSHAGPLGGFYGGHDLGTQWSDEQSLGGVAVAGFFFLSGFLITKSKMGRASTPRYFWRRIMRIFPGWFLILIVTAYIFAPIAWLQENGSMDGFWDATVESPFTYFSNNMWLPLMQHNIAEMGTSIPFYTIHGGFEWNGSAWTLAFEFGCYILVAILGIMGALANRAVGAIISGGIILLAMMQWFGVGNLSALTPAFGDYRVLLLYAPFAFGILFATYGDKIPIDNRLAIACMLIAGFTYVKGGWLIVGQYAFCYVLLWFAIKATVLKNWDKHGDFSYGIYIVAWPLMQFGAYFGLEKAGWLVYHLVIVAGCHAYAYLSWHLIERPALQLKDWTPKWLSGILVRTARPRAVAMDWLDPHRAVTKPPLPKGMSATTAVTASAAAEAPAKSAELSEPAADTGVLVSPREGGA</sequence>
<keyword evidence="4" id="KW-0808">Transferase</keyword>
<proteinExistence type="predicted"/>
<feature type="transmembrane region" description="Helical" evidence="2">
    <location>
        <begin position="91"/>
        <end position="111"/>
    </location>
</feature>
<keyword evidence="4" id="KW-0012">Acyltransferase</keyword>
<evidence type="ECO:0000313" key="4">
    <source>
        <dbReference type="EMBL" id="MDW4573372.1"/>
    </source>
</evidence>
<dbReference type="GO" id="GO:0016746">
    <property type="term" value="F:acyltransferase activity"/>
    <property type="evidence" value="ECO:0007669"/>
    <property type="project" value="UniProtKB-KW"/>
</dbReference>
<feature type="transmembrane region" description="Helical" evidence="2">
    <location>
        <begin position="20"/>
        <end position="40"/>
    </location>
</feature>
<dbReference type="InterPro" id="IPR050879">
    <property type="entry name" value="Acyltransferase_3"/>
</dbReference>
<keyword evidence="2" id="KW-0812">Transmembrane</keyword>
<dbReference type="RefSeq" id="WP_318353879.1">
    <property type="nucleotide sequence ID" value="NZ_JAWQEV010000003.1"/>
</dbReference>
<gene>
    <name evidence="4" type="ORF">R8Z58_11375</name>
</gene>
<keyword evidence="2" id="KW-1133">Transmembrane helix</keyword>
<evidence type="ECO:0000259" key="3">
    <source>
        <dbReference type="Pfam" id="PF01757"/>
    </source>
</evidence>
<dbReference type="Proteomes" id="UP001283109">
    <property type="component" value="Unassembled WGS sequence"/>
</dbReference>
<keyword evidence="5" id="KW-1185">Reference proteome</keyword>
<dbReference type="PANTHER" id="PTHR23028">
    <property type="entry name" value="ACETYLTRANSFERASE"/>
    <property type="match status" value="1"/>
</dbReference>
<dbReference type="EC" id="2.3.-.-" evidence="4"/>
<name>A0ABU4H214_9MICO</name>
<feature type="transmembrane region" description="Helical" evidence="2">
    <location>
        <begin position="224"/>
        <end position="243"/>
    </location>
</feature>
<feature type="transmembrane region" description="Helical" evidence="2">
    <location>
        <begin position="328"/>
        <end position="349"/>
    </location>
</feature>
<evidence type="ECO:0000256" key="2">
    <source>
        <dbReference type="SAM" id="Phobius"/>
    </source>
</evidence>
<feature type="transmembrane region" description="Helical" evidence="2">
    <location>
        <begin position="273"/>
        <end position="292"/>
    </location>
</feature>
<feature type="region of interest" description="Disordered" evidence="1">
    <location>
        <begin position="411"/>
        <end position="436"/>
    </location>
</feature>
<evidence type="ECO:0000256" key="1">
    <source>
        <dbReference type="SAM" id="MobiDB-lite"/>
    </source>
</evidence>
<feature type="transmembrane region" description="Helical" evidence="2">
    <location>
        <begin position="193"/>
        <end position="212"/>
    </location>
</feature>
<keyword evidence="2" id="KW-0472">Membrane</keyword>
<feature type="transmembrane region" description="Helical" evidence="2">
    <location>
        <begin position="52"/>
        <end position="70"/>
    </location>
</feature>
<feature type="transmembrane region" description="Helical" evidence="2">
    <location>
        <begin position="167"/>
        <end position="186"/>
    </location>
</feature>
<accession>A0ABU4H214</accession>
<feature type="compositionally biased region" description="Low complexity" evidence="1">
    <location>
        <begin position="411"/>
        <end position="423"/>
    </location>
</feature>
<organism evidence="4 5">
    <name type="scientific">Microbacterium arthrosphaerae</name>
    <dbReference type="NCBI Taxonomy" id="792652"/>
    <lineage>
        <taxon>Bacteria</taxon>
        <taxon>Bacillati</taxon>
        <taxon>Actinomycetota</taxon>
        <taxon>Actinomycetes</taxon>
        <taxon>Micrococcales</taxon>
        <taxon>Microbacteriaceae</taxon>
        <taxon>Microbacterium</taxon>
    </lineage>
</organism>
<feature type="transmembrane region" description="Helical" evidence="2">
    <location>
        <begin position="304"/>
        <end position="322"/>
    </location>
</feature>
<comment type="caution">
    <text evidence="4">The sequence shown here is derived from an EMBL/GenBank/DDBJ whole genome shotgun (WGS) entry which is preliminary data.</text>
</comment>
<dbReference type="Pfam" id="PF01757">
    <property type="entry name" value="Acyl_transf_3"/>
    <property type="match status" value="1"/>
</dbReference>
<dbReference type="InterPro" id="IPR002656">
    <property type="entry name" value="Acyl_transf_3_dom"/>
</dbReference>
<protein>
    <submittedName>
        <fullName evidence="4">Acyltransferase</fullName>
        <ecNumber evidence="4">2.3.-.-</ecNumber>
    </submittedName>
</protein>
<dbReference type="PANTHER" id="PTHR23028:SF53">
    <property type="entry name" value="ACYL_TRANSF_3 DOMAIN-CONTAINING PROTEIN"/>
    <property type="match status" value="1"/>
</dbReference>